<sequence length="430" mass="47557">MNLLDDGRPDHIRLQLPMAIFPRYGEIPQAVIDASTANARTRVQIAVDVQTSDVIQDIRSPTYPISLMRHKSRAGRKSERRMSATWLSTTFPDQDFVLTVHGRGLDQPRCFAEVDFRHGDTMAMQLLFVPKFKMPRVPSQEYIFVIDRSGSMNSQTTFNIFSFGSKVDVLSPCGATIELLAQISNIQDMDANYGRTKIAKALQFAVVLHNRECPTAMFVLTDGNNSSENLDPFTVVSSAVKGCKPNAPLRVFTLGIGEHVSSAMCEHIAREGGGECLFAVQSEDIIYKFDWHGSGSPPTVNFSPSNRYHPLPPSIVQLEPPPPIQQVPHIITNIFPGVRFNVFAITTFRSVPSEVRLRAKVDGSAEVLKLVVPVATVIPFKDDRSSIPLLHTLAAREHIKHLVEDRATVAPLPKLIVPASDEEVLKAATI</sequence>
<dbReference type="InParanoid" id="A0A1B7MNB1"/>
<gene>
    <name evidence="2" type="ORF">K503DRAFT_803864</name>
</gene>
<accession>A0A1B7MNB1</accession>
<dbReference type="PANTHER" id="PTHR45737:SF6">
    <property type="entry name" value="VON WILLEBRAND FACTOR A DOMAIN-CONTAINING PROTEIN 5A"/>
    <property type="match status" value="1"/>
</dbReference>
<name>A0A1B7MNB1_9AGAM</name>
<feature type="domain" description="VWFA" evidence="1">
    <location>
        <begin position="139"/>
        <end position="286"/>
    </location>
</feature>
<proteinExistence type="predicted"/>
<reference evidence="2 3" key="1">
    <citation type="submission" date="2016-06" db="EMBL/GenBank/DDBJ databases">
        <title>Comparative genomics of the ectomycorrhizal sister species Rhizopogon vinicolor and Rhizopogon vesiculosus (Basidiomycota: Boletales) reveals a divergence of the mating type B locus.</title>
        <authorList>
            <consortium name="DOE Joint Genome Institute"/>
            <person name="Mujic A.B."/>
            <person name="Kuo A."/>
            <person name="Tritt A."/>
            <person name="Lipzen A."/>
            <person name="Chen C."/>
            <person name="Johnson J."/>
            <person name="Sharma A."/>
            <person name="Barry K."/>
            <person name="Grigoriev I.V."/>
            <person name="Spatafora J.W."/>
        </authorList>
    </citation>
    <scope>NUCLEOTIDE SEQUENCE [LARGE SCALE GENOMIC DNA]</scope>
    <source>
        <strain evidence="2 3">AM-OR11-026</strain>
    </source>
</reference>
<dbReference type="InterPro" id="IPR036465">
    <property type="entry name" value="vWFA_dom_sf"/>
</dbReference>
<dbReference type="SMART" id="SM00327">
    <property type="entry name" value="VWA"/>
    <property type="match status" value="1"/>
</dbReference>
<dbReference type="PANTHER" id="PTHR45737">
    <property type="entry name" value="VON WILLEBRAND FACTOR A DOMAIN-CONTAINING PROTEIN 5A"/>
    <property type="match status" value="1"/>
</dbReference>
<dbReference type="OrthoDB" id="1729737at2759"/>
<dbReference type="STRING" id="1314800.A0A1B7MNB1"/>
<protein>
    <recommendedName>
        <fullName evidence="1">VWFA domain-containing protein</fullName>
    </recommendedName>
</protein>
<dbReference type="InterPro" id="IPR002035">
    <property type="entry name" value="VWF_A"/>
</dbReference>
<evidence type="ECO:0000259" key="1">
    <source>
        <dbReference type="SMART" id="SM00327"/>
    </source>
</evidence>
<dbReference type="Gene3D" id="3.40.50.410">
    <property type="entry name" value="von Willebrand factor, type A domain"/>
    <property type="match status" value="1"/>
</dbReference>
<evidence type="ECO:0000313" key="2">
    <source>
        <dbReference type="EMBL" id="OAX34094.1"/>
    </source>
</evidence>
<dbReference type="Proteomes" id="UP000092154">
    <property type="component" value="Unassembled WGS sequence"/>
</dbReference>
<evidence type="ECO:0000313" key="3">
    <source>
        <dbReference type="Proteomes" id="UP000092154"/>
    </source>
</evidence>
<dbReference type="EMBL" id="KV448660">
    <property type="protein sequence ID" value="OAX34094.1"/>
    <property type="molecule type" value="Genomic_DNA"/>
</dbReference>
<dbReference type="Pfam" id="PF13768">
    <property type="entry name" value="VWA_3"/>
    <property type="match status" value="1"/>
</dbReference>
<keyword evidence="3" id="KW-1185">Reference proteome</keyword>
<dbReference type="SUPFAM" id="SSF53300">
    <property type="entry name" value="vWA-like"/>
    <property type="match status" value="1"/>
</dbReference>
<dbReference type="AlphaFoldDB" id="A0A1B7MNB1"/>
<organism evidence="2 3">
    <name type="scientific">Rhizopogon vinicolor AM-OR11-026</name>
    <dbReference type="NCBI Taxonomy" id="1314800"/>
    <lineage>
        <taxon>Eukaryota</taxon>
        <taxon>Fungi</taxon>
        <taxon>Dikarya</taxon>
        <taxon>Basidiomycota</taxon>
        <taxon>Agaricomycotina</taxon>
        <taxon>Agaricomycetes</taxon>
        <taxon>Agaricomycetidae</taxon>
        <taxon>Boletales</taxon>
        <taxon>Suillineae</taxon>
        <taxon>Rhizopogonaceae</taxon>
        <taxon>Rhizopogon</taxon>
    </lineage>
</organism>